<accession>A0A8H6STT1</accession>
<evidence type="ECO:0000313" key="1">
    <source>
        <dbReference type="EMBL" id="KAF7304586.1"/>
    </source>
</evidence>
<gene>
    <name evidence="1" type="ORF">HMN09_00861700</name>
</gene>
<proteinExistence type="predicted"/>
<protein>
    <submittedName>
        <fullName evidence="1">Uncharacterized protein</fullName>
    </submittedName>
</protein>
<keyword evidence="2" id="KW-1185">Reference proteome</keyword>
<dbReference type="OrthoDB" id="3021279at2759"/>
<organism evidence="1 2">
    <name type="scientific">Mycena chlorophos</name>
    <name type="common">Agaric fungus</name>
    <name type="synonym">Agaricus chlorophos</name>
    <dbReference type="NCBI Taxonomy" id="658473"/>
    <lineage>
        <taxon>Eukaryota</taxon>
        <taxon>Fungi</taxon>
        <taxon>Dikarya</taxon>
        <taxon>Basidiomycota</taxon>
        <taxon>Agaricomycotina</taxon>
        <taxon>Agaricomycetes</taxon>
        <taxon>Agaricomycetidae</taxon>
        <taxon>Agaricales</taxon>
        <taxon>Marasmiineae</taxon>
        <taxon>Mycenaceae</taxon>
        <taxon>Mycena</taxon>
    </lineage>
</organism>
<evidence type="ECO:0000313" key="2">
    <source>
        <dbReference type="Proteomes" id="UP000613580"/>
    </source>
</evidence>
<reference evidence="1" key="1">
    <citation type="submission" date="2020-05" db="EMBL/GenBank/DDBJ databases">
        <title>Mycena genomes resolve the evolution of fungal bioluminescence.</title>
        <authorList>
            <person name="Tsai I.J."/>
        </authorList>
    </citation>
    <scope>NUCLEOTIDE SEQUENCE</scope>
    <source>
        <strain evidence="1">110903Hualien_Pintung</strain>
    </source>
</reference>
<dbReference type="EMBL" id="JACAZE010000011">
    <property type="protein sequence ID" value="KAF7304586.1"/>
    <property type="molecule type" value="Genomic_DNA"/>
</dbReference>
<name>A0A8H6STT1_MYCCL</name>
<dbReference type="Proteomes" id="UP000613580">
    <property type="component" value="Unassembled WGS sequence"/>
</dbReference>
<sequence length="191" mass="21059">MLLDTDNHTLVPRLTPELERDIAELAYWTGDKGIALPLMLTARRMPTWIQPLVDRVLLISNPTHLTRVPALPASPPPSAPRGAHIQHLALSAKIERAQLHDVLRRLPNMHDLTIWTGDTYPELLAPLVGLTNLRRLSVNLHMLLPADAEADLPGGYAPFAHLTHLDLFGHFPTSLIPHLGSDSSPRSPTSP</sequence>
<dbReference type="AlphaFoldDB" id="A0A8H6STT1"/>
<comment type="caution">
    <text evidence="1">The sequence shown here is derived from an EMBL/GenBank/DDBJ whole genome shotgun (WGS) entry which is preliminary data.</text>
</comment>